<evidence type="ECO:0000256" key="1">
    <source>
        <dbReference type="ARBA" id="ARBA00004141"/>
    </source>
</evidence>
<accession>A0ABS4PNI6</accession>
<dbReference type="InterPro" id="IPR051788">
    <property type="entry name" value="MFS_Transporter"/>
</dbReference>
<evidence type="ECO:0000256" key="2">
    <source>
        <dbReference type="ARBA" id="ARBA00022692"/>
    </source>
</evidence>
<feature type="transmembrane region" description="Helical" evidence="5">
    <location>
        <begin position="202"/>
        <end position="224"/>
    </location>
</feature>
<keyword evidence="7" id="KW-1185">Reference proteome</keyword>
<feature type="transmembrane region" description="Helical" evidence="5">
    <location>
        <begin position="354"/>
        <end position="378"/>
    </location>
</feature>
<dbReference type="EMBL" id="JAGGMS010000001">
    <property type="protein sequence ID" value="MBP2180989.1"/>
    <property type="molecule type" value="Genomic_DNA"/>
</dbReference>
<feature type="transmembrane region" description="Helical" evidence="5">
    <location>
        <begin position="330"/>
        <end position="348"/>
    </location>
</feature>
<feature type="transmembrane region" description="Helical" evidence="5">
    <location>
        <begin position="39"/>
        <end position="58"/>
    </location>
</feature>
<comment type="caution">
    <text evidence="6">The sequence shown here is derived from an EMBL/GenBank/DDBJ whole genome shotgun (WGS) entry which is preliminary data.</text>
</comment>
<comment type="subcellular location">
    <subcellularLocation>
        <location evidence="1">Membrane</location>
        <topology evidence="1">Multi-pass membrane protein</topology>
    </subcellularLocation>
</comment>
<dbReference type="PANTHER" id="PTHR23514">
    <property type="entry name" value="BYPASS OF STOP CODON PROTEIN 6"/>
    <property type="match status" value="1"/>
</dbReference>
<evidence type="ECO:0000256" key="5">
    <source>
        <dbReference type="SAM" id="Phobius"/>
    </source>
</evidence>
<feature type="transmembrane region" description="Helical" evidence="5">
    <location>
        <begin position="98"/>
        <end position="121"/>
    </location>
</feature>
<dbReference type="PANTHER" id="PTHR23514:SF13">
    <property type="entry name" value="INNER MEMBRANE PROTEIN YBJJ"/>
    <property type="match status" value="1"/>
</dbReference>
<dbReference type="Pfam" id="PF07690">
    <property type="entry name" value="MFS_1"/>
    <property type="match status" value="1"/>
</dbReference>
<dbReference type="SUPFAM" id="SSF103473">
    <property type="entry name" value="MFS general substrate transporter"/>
    <property type="match status" value="1"/>
</dbReference>
<keyword evidence="2 5" id="KW-0812">Transmembrane</keyword>
<keyword evidence="4 5" id="KW-0472">Membrane</keyword>
<feature type="transmembrane region" description="Helical" evidence="5">
    <location>
        <begin position="292"/>
        <end position="310"/>
    </location>
</feature>
<gene>
    <name evidence="6" type="ORF">JOM49_002515</name>
</gene>
<organism evidence="6 7">
    <name type="scientific">Amycolatopsis magusensis</name>
    <dbReference type="NCBI Taxonomy" id="882444"/>
    <lineage>
        <taxon>Bacteria</taxon>
        <taxon>Bacillati</taxon>
        <taxon>Actinomycetota</taxon>
        <taxon>Actinomycetes</taxon>
        <taxon>Pseudonocardiales</taxon>
        <taxon>Pseudonocardiaceae</taxon>
        <taxon>Amycolatopsis</taxon>
    </lineage>
</organism>
<feature type="transmembrane region" description="Helical" evidence="5">
    <location>
        <begin position="133"/>
        <end position="154"/>
    </location>
</feature>
<feature type="transmembrane region" description="Helical" evidence="5">
    <location>
        <begin position="160"/>
        <end position="178"/>
    </location>
</feature>
<feature type="transmembrane region" description="Helical" evidence="5">
    <location>
        <begin position="70"/>
        <end position="92"/>
    </location>
</feature>
<dbReference type="RefSeq" id="WP_209664466.1">
    <property type="nucleotide sequence ID" value="NZ_JAGGMS010000001.1"/>
</dbReference>
<dbReference type="InterPro" id="IPR036259">
    <property type="entry name" value="MFS_trans_sf"/>
</dbReference>
<evidence type="ECO:0000313" key="6">
    <source>
        <dbReference type="EMBL" id="MBP2180989.1"/>
    </source>
</evidence>
<evidence type="ECO:0000256" key="4">
    <source>
        <dbReference type="ARBA" id="ARBA00023136"/>
    </source>
</evidence>
<reference evidence="6 7" key="1">
    <citation type="submission" date="2021-03" db="EMBL/GenBank/DDBJ databases">
        <title>Sequencing the genomes of 1000 actinobacteria strains.</title>
        <authorList>
            <person name="Klenk H.-P."/>
        </authorList>
    </citation>
    <scope>NUCLEOTIDE SEQUENCE [LARGE SCALE GENOMIC DNA]</scope>
    <source>
        <strain evidence="6 7">DSM 45510</strain>
    </source>
</reference>
<evidence type="ECO:0000313" key="7">
    <source>
        <dbReference type="Proteomes" id="UP000741013"/>
    </source>
</evidence>
<dbReference type="InterPro" id="IPR011701">
    <property type="entry name" value="MFS"/>
</dbReference>
<proteinExistence type="predicted"/>
<protein>
    <submittedName>
        <fullName evidence="6">MFS family arabinose efflux permease</fullName>
    </submittedName>
</protein>
<sequence>MTSSRTAVAVAFVVNGALYGSWAARVPALADQAGVGTGGLGLALLGPSVAMILTASPAAKACARWGARPVLAVCLPAACLLLPVLGLAGSVWTLGLALALLGGLMGAVDVSMNIGAVAVVHQLGRPLMPVFHAGFSFGGLAGSLGAAGAAALAVVPGVQFAVVGAVGLIAVLVTVRAVPGERTAAEERPAGGYREVMARGRLWLLAGVAVCAAVAEGACAEWSALFLVDERGFGEAGAAAAYSVFAVAIAVTRLTGERAQRRFGPYRLLVGSGALAATGVFLAAVVPSDTAAYLGFGLAGIGLAFCFPLAMDLAGAAGREPGGTGGERELGFVTTIAYAGLLGGPPVIGGVATLTQLTVAMAVAGVVALLIVPAALGARRAGRTEPARPGSTVDIAG</sequence>
<feature type="transmembrane region" description="Helical" evidence="5">
    <location>
        <begin position="268"/>
        <end position="286"/>
    </location>
</feature>
<feature type="transmembrane region" description="Helical" evidence="5">
    <location>
        <begin position="236"/>
        <end position="256"/>
    </location>
</feature>
<name>A0ABS4PNI6_9PSEU</name>
<keyword evidence="3 5" id="KW-1133">Transmembrane helix</keyword>
<dbReference type="Gene3D" id="1.20.1250.20">
    <property type="entry name" value="MFS general substrate transporter like domains"/>
    <property type="match status" value="2"/>
</dbReference>
<dbReference type="Proteomes" id="UP000741013">
    <property type="component" value="Unassembled WGS sequence"/>
</dbReference>
<evidence type="ECO:0000256" key="3">
    <source>
        <dbReference type="ARBA" id="ARBA00022989"/>
    </source>
</evidence>